<accession>A0ABV5R2M3</accession>
<feature type="region of interest" description="Disordered" evidence="4">
    <location>
        <begin position="359"/>
        <end position="385"/>
    </location>
</feature>
<keyword evidence="7" id="KW-1185">Reference proteome</keyword>
<evidence type="ECO:0000313" key="6">
    <source>
        <dbReference type="EMBL" id="MFB9572093.1"/>
    </source>
</evidence>
<dbReference type="Pfam" id="PF00196">
    <property type="entry name" value="GerE"/>
    <property type="match status" value="1"/>
</dbReference>
<dbReference type="PROSITE" id="PS00622">
    <property type="entry name" value="HTH_LUXR_1"/>
    <property type="match status" value="1"/>
</dbReference>
<dbReference type="Proteomes" id="UP001589710">
    <property type="component" value="Unassembled WGS sequence"/>
</dbReference>
<sequence>MNMQTRLSPPAAGKAGQHTLSLVAPLPMTAPGSPWLVGRDPEPRARRDLLREVTVHGAARVVGGHAGSAESALLEATAGSAADAGMRVLHCAGVRSSNPSGLAGLLRILRPVLRNPGRTLAAGRLEAVEMLPVGTAPDQGGLPRLSFAVLGLLESVGAVRPLLVTVDDQDAQDEPGGYVLSFVARRTEGHPTALLMSARPHRTRQVSVAGLPETLLGPLAAAPPAELDALPYASAWSYRPVSAMAPGATRLPSGTRDPLLAAALRPAGDLPPLLSAAPRIGGVRQGFATSEPAECEDLDRDAEALFARAFAGDLSHRPVLEAPLHLAQGRWLRRRRRYAGSRATLLRTAATFTEMGAEARTGRITEEPRASVEQPEGGAADARRPAAAPGLLTAQELRIAQLAGRGRSNCEIGEQLGLSPRTVETHLYRIFPRLGVTARAQLTQVLRDHHGG</sequence>
<dbReference type="SMART" id="SM00421">
    <property type="entry name" value="HTH_LUXR"/>
    <property type="match status" value="1"/>
</dbReference>
<evidence type="ECO:0000256" key="2">
    <source>
        <dbReference type="ARBA" id="ARBA00023125"/>
    </source>
</evidence>
<comment type="caution">
    <text evidence="6">The sequence shown here is derived from an EMBL/GenBank/DDBJ whole genome shotgun (WGS) entry which is preliminary data.</text>
</comment>
<dbReference type="InterPro" id="IPR016032">
    <property type="entry name" value="Sig_transdc_resp-reg_C-effctor"/>
</dbReference>
<reference evidence="6 7" key="1">
    <citation type="submission" date="2024-09" db="EMBL/GenBank/DDBJ databases">
        <authorList>
            <person name="Sun Q."/>
            <person name="Mori K."/>
        </authorList>
    </citation>
    <scope>NUCLEOTIDE SEQUENCE [LARGE SCALE GENOMIC DNA]</scope>
    <source>
        <strain evidence="6 7">JCM 3331</strain>
    </source>
</reference>
<keyword evidence="2" id="KW-0238">DNA-binding</keyword>
<organism evidence="6 7">
    <name type="scientific">Streptomyces yanii</name>
    <dbReference type="NCBI Taxonomy" id="78510"/>
    <lineage>
        <taxon>Bacteria</taxon>
        <taxon>Bacillati</taxon>
        <taxon>Actinomycetota</taxon>
        <taxon>Actinomycetes</taxon>
        <taxon>Kitasatosporales</taxon>
        <taxon>Streptomycetaceae</taxon>
        <taxon>Streptomyces</taxon>
    </lineage>
</organism>
<dbReference type="InterPro" id="IPR036388">
    <property type="entry name" value="WH-like_DNA-bd_sf"/>
</dbReference>
<dbReference type="CDD" id="cd06170">
    <property type="entry name" value="LuxR_C_like"/>
    <property type="match status" value="1"/>
</dbReference>
<dbReference type="EMBL" id="JBHMCG010000032">
    <property type="protein sequence ID" value="MFB9572093.1"/>
    <property type="molecule type" value="Genomic_DNA"/>
</dbReference>
<feature type="compositionally biased region" description="Basic and acidic residues" evidence="4">
    <location>
        <begin position="360"/>
        <end position="370"/>
    </location>
</feature>
<evidence type="ECO:0000313" key="7">
    <source>
        <dbReference type="Proteomes" id="UP001589710"/>
    </source>
</evidence>
<dbReference type="PANTHER" id="PTHR44688">
    <property type="entry name" value="DNA-BINDING TRANSCRIPTIONAL ACTIVATOR DEVR_DOSR"/>
    <property type="match status" value="1"/>
</dbReference>
<gene>
    <name evidence="6" type="ORF">ACFFTL_07090</name>
</gene>
<proteinExistence type="predicted"/>
<dbReference type="PANTHER" id="PTHR44688:SF16">
    <property type="entry name" value="DNA-BINDING TRANSCRIPTIONAL ACTIVATOR DEVR_DOSR"/>
    <property type="match status" value="1"/>
</dbReference>
<keyword evidence="3" id="KW-0804">Transcription</keyword>
<protein>
    <submittedName>
        <fullName evidence="6">LuxR family transcriptional regulator</fullName>
    </submittedName>
</protein>
<feature type="domain" description="HTH luxR-type" evidence="5">
    <location>
        <begin position="385"/>
        <end position="450"/>
    </location>
</feature>
<dbReference type="PROSITE" id="PS50043">
    <property type="entry name" value="HTH_LUXR_2"/>
    <property type="match status" value="1"/>
</dbReference>
<dbReference type="RefSeq" id="WP_345512126.1">
    <property type="nucleotide sequence ID" value="NZ_BAAAXD010000014.1"/>
</dbReference>
<evidence type="ECO:0000256" key="4">
    <source>
        <dbReference type="SAM" id="MobiDB-lite"/>
    </source>
</evidence>
<evidence type="ECO:0000259" key="5">
    <source>
        <dbReference type="PROSITE" id="PS50043"/>
    </source>
</evidence>
<dbReference type="PRINTS" id="PR00038">
    <property type="entry name" value="HTHLUXR"/>
</dbReference>
<dbReference type="InterPro" id="IPR000792">
    <property type="entry name" value="Tscrpt_reg_LuxR_C"/>
</dbReference>
<dbReference type="SUPFAM" id="SSF46894">
    <property type="entry name" value="C-terminal effector domain of the bipartite response regulators"/>
    <property type="match status" value="1"/>
</dbReference>
<evidence type="ECO:0000256" key="3">
    <source>
        <dbReference type="ARBA" id="ARBA00023163"/>
    </source>
</evidence>
<evidence type="ECO:0000256" key="1">
    <source>
        <dbReference type="ARBA" id="ARBA00023015"/>
    </source>
</evidence>
<dbReference type="Gene3D" id="1.10.10.10">
    <property type="entry name" value="Winged helix-like DNA-binding domain superfamily/Winged helix DNA-binding domain"/>
    <property type="match status" value="1"/>
</dbReference>
<name>A0ABV5R2M3_9ACTN</name>
<keyword evidence="1" id="KW-0805">Transcription regulation</keyword>